<dbReference type="EMBL" id="APOJ01000015">
    <property type="protein sequence ID" value="ENU28243.1"/>
    <property type="molecule type" value="Genomic_DNA"/>
</dbReference>
<reference evidence="2" key="1">
    <citation type="submission" date="2013-02" db="EMBL/GenBank/DDBJ databases">
        <title>The Genome Sequence of Acinetobacter sp. NIPH 236.</title>
        <authorList>
            <consortium name="The Broad Institute Genome Sequencing Platform"/>
            <consortium name="The Broad Institute Genome Sequencing Center for Infectious Disease"/>
            <person name="Cerqueira G."/>
            <person name="Feldgarden M."/>
            <person name="Courvalin P."/>
            <person name="Perichon B."/>
            <person name="Grillot-Courvalin C."/>
            <person name="Clermont D."/>
            <person name="Rocha E."/>
            <person name="Yoon E.-J."/>
            <person name="Nemec A."/>
            <person name="Walker B."/>
            <person name="Young S.K."/>
            <person name="Zeng Q."/>
            <person name="Gargeya S."/>
            <person name="Fitzgerald M."/>
            <person name="Haas B."/>
            <person name="Abouelleil A."/>
            <person name="Alvarado L."/>
            <person name="Arachchi H.M."/>
            <person name="Berlin A.M."/>
            <person name="Chapman S.B."/>
            <person name="Dewar J."/>
            <person name="Goldberg J."/>
            <person name="Griggs A."/>
            <person name="Gujja S."/>
            <person name="Hansen M."/>
            <person name="Howarth C."/>
            <person name="Imamovic A."/>
            <person name="Larimer J."/>
            <person name="McCowan C."/>
            <person name="Murphy C."/>
            <person name="Neiman D."/>
            <person name="Pearson M."/>
            <person name="Priest M."/>
            <person name="Roberts A."/>
            <person name="Saif S."/>
            <person name="Shea T."/>
            <person name="Sisk P."/>
            <person name="Sykes S."/>
            <person name="Wortman J."/>
            <person name="Nusbaum C."/>
            <person name="Birren B."/>
        </authorList>
    </citation>
    <scope>NUCLEOTIDE SEQUENCE [LARGE SCALE GENOMIC DNA]</scope>
    <source>
        <strain evidence="2">NIPH 236</strain>
    </source>
</reference>
<dbReference type="RefSeq" id="WP_004659138.1">
    <property type="nucleotide sequence ID" value="NZ_BMDV01000005.1"/>
</dbReference>
<proteinExistence type="predicted"/>
<evidence type="ECO:0008006" key="3">
    <source>
        <dbReference type="Google" id="ProtNLM"/>
    </source>
</evidence>
<dbReference type="InterPro" id="IPR007263">
    <property type="entry name" value="DCC1-like"/>
</dbReference>
<evidence type="ECO:0000313" key="1">
    <source>
        <dbReference type="EMBL" id="ENU28243.1"/>
    </source>
</evidence>
<dbReference type="Pfam" id="PF04134">
    <property type="entry name" value="DCC1-like"/>
    <property type="match status" value="1"/>
</dbReference>
<dbReference type="GeneID" id="92833787"/>
<dbReference type="Proteomes" id="UP000013190">
    <property type="component" value="Unassembled WGS sequence"/>
</dbReference>
<dbReference type="PANTHER" id="PTHR33639:SF2">
    <property type="entry name" value="DUF393 DOMAIN-CONTAINING PROTEIN"/>
    <property type="match status" value="1"/>
</dbReference>
<protein>
    <recommendedName>
        <fullName evidence="3">DUF393 domain-containing protein</fullName>
    </recommendedName>
</protein>
<evidence type="ECO:0000313" key="2">
    <source>
        <dbReference type="Proteomes" id="UP000013190"/>
    </source>
</evidence>
<reference evidence="1 2" key="2">
    <citation type="journal article" date="2016" name="Int. J. Syst. Evol. Microbiol.">
        <title>Taxonomy of haemolytic and/or proteolytic strains of the genus Acinetobacter with the proposal of Acinetobacter courvalinii sp. nov. (genomic species 14 sensu Bouvet &amp; Jeanjean), Acinetobacter dispersus sp. nov. (genomic species 17), Acinetobacter modestus sp. nov., Acinetobacter proteolyticus sp. nov. and Acinetobacter vivianii sp. nov.</title>
        <authorList>
            <person name="Nemec A."/>
            <person name="Radolfova-Krizova L."/>
            <person name="Maixnerova M."/>
            <person name="Vrestiakova E."/>
            <person name="Jezek P."/>
            <person name="Sedo O."/>
        </authorList>
    </citation>
    <scope>NUCLEOTIDE SEQUENCE [LARGE SCALE GENOMIC DNA]</scope>
    <source>
        <strain evidence="1 2">NIPH 236</strain>
    </source>
</reference>
<name>A0ABN0JSG4_9GAMM</name>
<comment type="caution">
    <text evidence="1">The sequence shown here is derived from an EMBL/GenBank/DDBJ whole genome shotgun (WGS) entry which is preliminary data.</text>
</comment>
<sequence length="146" mass="17437">MSKQLDQLIQSYNLILFDAKCVLCSAWANFMIKHDPRYQFKLVSVQSDLGQQILKKYHFPTDHFETMLLLEKGQLFTESTAFLRVMESLDFPYNILRYGKFVPKFVRDFTYRRIALNRYQLFGKTEDCYVIQASDKQHFLLDDVLR</sequence>
<accession>A0ABN0JSG4</accession>
<dbReference type="InterPro" id="IPR052927">
    <property type="entry name" value="DCC_oxidoreductase"/>
</dbReference>
<gene>
    <name evidence="1" type="ORF">F992_00351</name>
</gene>
<keyword evidence="2" id="KW-1185">Reference proteome</keyword>
<organism evidence="1 2">
    <name type="scientific">Acinetobacter modestus</name>
    <dbReference type="NCBI Taxonomy" id="1776740"/>
    <lineage>
        <taxon>Bacteria</taxon>
        <taxon>Pseudomonadati</taxon>
        <taxon>Pseudomonadota</taxon>
        <taxon>Gammaproteobacteria</taxon>
        <taxon>Moraxellales</taxon>
        <taxon>Moraxellaceae</taxon>
        <taxon>Acinetobacter</taxon>
    </lineage>
</organism>
<dbReference type="PANTHER" id="PTHR33639">
    <property type="entry name" value="THIOL-DISULFIDE OXIDOREDUCTASE DCC"/>
    <property type="match status" value="1"/>
</dbReference>